<organism evidence="1 2">
    <name type="scientific">Staphylococcus kloosii</name>
    <dbReference type="NCBI Taxonomy" id="29384"/>
    <lineage>
        <taxon>Bacteria</taxon>
        <taxon>Bacillati</taxon>
        <taxon>Bacillota</taxon>
        <taxon>Bacilli</taxon>
        <taxon>Bacillales</taxon>
        <taxon>Staphylococcaceae</taxon>
        <taxon>Staphylococcus</taxon>
    </lineage>
</organism>
<dbReference type="InterPro" id="IPR009812">
    <property type="entry name" value="DUF1381"/>
</dbReference>
<gene>
    <name evidence="1" type="ORF">A0131_08915</name>
</gene>
<evidence type="ECO:0008006" key="3">
    <source>
        <dbReference type="Google" id="ProtNLM"/>
    </source>
</evidence>
<dbReference type="Proteomes" id="UP000075418">
    <property type="component" value="Unassembled WGS sequence"/>
</dbReference>
<sequence length="78" mass="8799">MTQYLIKTITHDTGEVFHDVIKARENEVFTLVDAESEEEAKEMAKKPKGLLEVVPSSFNNGPISRALSKSTIYRKDSE</sequence>
<dbReference type="Pfam" id="PF07129">
    <property type="entry name" value="DUF1381"/>
    <property type="match status" value="1"/>
</dbReference>
<dbReference type="AlphaFoldDB" id="A0A151A6N5"/>
<proteinExistence type="predicted"/>
<evidence type="ECO:0000313" key="2">
    <source>
        <dbReference type="Proteomes" id="UP000075418"/>
    </source>
</evidence>
<dbReference type="RefSeq" id="WP_061855051.1">
    <property type="nucleotide sequence ID" value="NZ_LUGM01000002.1"/>
</dbReference>
<protein>
    <recommendedName>
        <fullName evidence="3">DUF1381 domain-containing protein</fullName>
    </recommendedName>
</protein>
<comment type="caution">
    <text evidence="1">The sequence shown here is derived from an EMBL/GenBank/DDBJ whole genome shotgun (WGS) entry which is preliminary data.</text>
</comment>
<evidence type="ECO:0000313" key="1">
    <source>
        <dbReference type="EMBL" id="KYH14895.1"/>
    </source>
</evidence>
<dbReference type="EMBL" id="LUGM01000002">
    <property type="protein sequence ID" value="KYH14895.1"/>
    <property type="molecule type" value="Genomic_DNA"/>
</dbReference>
<reference evidence="1 2" key="1">
    <citation type="submission" date="2016-02" db="EMBL/GenBank/DDBJ databases">
        <title>Draft genome sequence of hydrocarbon degrading Staphylococcus saprophyticus Strain CNV2, isolated from crude-oil contaminated soil from Noonmati Oil Refinery, Guwahati, Assam, India.</title>
        <authorList>
            <person name="Mukherjee A."/>
            <person name="Chettri B."/>
            <person name="Langpoklakpam J."/>
            <person name="Singh A.K."/>
            <person name="Chattopadhyay D.J."/>
        </authorList>
    </citation>
    <scope>NUCLEOTIDE SEQUENCE [LARGE SCALE GENOMIC DNA]</scope>
    <source>
        <strain evidence="1 2">CNV2</strain>
    </source>
</reference>
<name>A0A151A6N5_9STAP</name>
<accession>A0A151A6N5</accession>